<evidence type="ECO:0000256" key="5">
    <source>
        <dbReference type="ARBA" id="ARBA00022964"/>
    </source>
</evidence>
<dbReference type="GO" id="GO:0005634">
    <property type="term" value="C:nucleus"/>
    <property type="evidence" value="ECO:0007669"/>
    <property type="project" value="UniProtKB-SubCell"/>
</dbReference>
<dbReference type="PANTHER" id="PTHR46030:SF1">
    <property type="entry name" value="ALPHA-KETOGLUTARATE-DEPENDENT DIOXYGENASE ALKB HOMOLOG 6"/>
    <property type="match status" value="1"/>
</dbReference>
<evidence type="ECO:0000256" key="7">
    <source>
        <dbReference type="ARBA" id="ARBA00023004"/>
    </source>
</evidence>
<dbReference type="Proteomes" id="UP000276133">
    <property type="component" value="Unassembled WGS sequence"/>
</dbReference>
<comment type="subcellular location">
    <subcellularLocation>
        <location evidence="2">Nucleus</location>
    </subcellularLocation>
</comment>
<evidence type="ECO:0000256" key="3">
    <source>
        <dbReference type="ARBA" id="ARBA00007879"/>
    </source>
</evidence>
<dbReference type="InterPro" id="IPR027450">
    <property type="entry name" value="AlkB-like"/>
</dbReference>
<dbReference type="EMBL" id="REGN01006959">
    <property type="protein sequence ID" value="RNA07706.1"/>
    <property type="molecule type" value="Genomic_DNA"/>
</dbReference>
<keyword evidence="7" id="KW-0408">Iron</keyword>
<dbReference type="SUPFAM" id="SSF51197">
    <property type="entry name" value="Clavaminate synthase-like"/>
    <property type="match status" value="1"/>
</dbReference>
<dbReference type="STRING" id="10195.A0A3M7Q8H2"/>
<evidence type="ECO:0000256" key="2">
    <source>
        <dbReference type="ARBA" id="ARBA00004123"/>
    </source>
</evidence>
<reference evidence="10 11" key="1">
    <citation type="journal article" date="2018" name="Sci. Rep.">
        <title>Genomic signatures of local adaptation to the degree of environmental predictability in rotifers.</title>
        <authorList>
            <person name="Franch-Gras L."/>
            <person name="Hahn C."/>
            <person name="Garcia-Roger E.M."/>
            <person name="Carmona M.J."/>
            <person name="Serra M."/>
            <person name="Gomez A."/>
        </authorList>
    </citation>
    <scope>NUCLEOTIDE SEQUENCE [LARGE SCALE GENOMIC DNA]</scope>
    <source>
        <strain evidence="10">HYR1</strain>
    </source>
</reference>
<organism evidence="10 11">
    <name type="scientific">Brachionus plicatilis</name>
    <name type="common">Marine rotifer</name>
    <name type="synonym">Brachionus muelleri</name>
    <dbReference type="NCBI Taxonomy" id="10195"/>
    <lineage>
        <taxon>Eukaryota</taxon>
        <taxon>Metazoa</taxon>
        <taxon>Spiralia</taxon>
        <taxon>Gnathifera</taxon>
        <taxon>Rotifera</taxon>
        <taxon>Eurotatoria</taxon>
        <taxon>Monogononta</taxon>
        <taxon>Pseudotrocha</taxon>
        <taxon>Ploima</taxon>
        <taxon>Brachionidae</taxon>
        <taxon>Brachionus</taxon>
    </lineage>
</organism>
<evidence type="ECO:0000259" key="9">
    <source>
        <dbReference type="PROSITE" id="PS51471"/>
    </source>
</evidence>
<dbReference type="GO" id="GO:0046872">
    <property type="term" value="F:metal ion binding"/>
    <property type="evidence" value="ECO:0007669"/>
    <property type="project" value="UniProtKB-KW"/>
</dbReference>
<dbReference type="Gene3D" id="2.60.120.590">
    <property type="entry name" value="Alpha-ketoglutarate-dependent dioxygenase AlkB-like"/>
    <property type="match status" value="1"/>
</dbReference>
<comment type="cofactor">
    <cofactor evidence="1">
        <name>Fe(2+)</name>
        <dbReference type="ChEBI" id="CHEBI:29033"/>
    </cofactor>
</comment>
<protein>
    <submittedName>
        <fullName evidence="10">Alpha-ketoglutarate-dependent dioxygenase alkB-like protein</fullName>
    </submittedName>
</protein>
<dbReference type="PROSITE" id="PS51471">
    <property type="entry name" value="FE2OG_OXY"/>
    <property type="match status" value="1"/>
</dbReference>
<dbReference type="GO" id="GO:0051213">
    <property type="term" value="F:dioxygenase activity"/>
    <property type="evidence" value="ECO:0007669"/>
    <property type="project" value="UniProtKB-KW"/>
</dbReference>
<evidence type="ECO:0000313" key="10">
    <source>
        <dbReference type="EMBL" id="RNA07706.1"/>
    </source>
</evidence>
<dbReference type="InterPro" id="IPR005123">
    <property type="entry name" value="Oxoglu/Fe-dep_dioxygenase_dom"/>
</dbReference>
<evidence type="ECO:0000256" key="4">
    <source>
        <dbReference type="ARBA" id="ARBA00022723"/>
    </source>
</evidence>
<dbReference type="PANTHER" id="PTHR46030">
    <property type="entry name" value="ALPHA-KETOGLUTARATE-DEPENDENT DIOXYGENASE ALKB HOMOLOG 6"/>
    <property type="match status" value="1"/>
</dbReference>
<keyword evidence="6" id="KW-0560">Oxidoreductase</keyword>
<dbReference type="OrthoDB" id="412814at2759"/>
<proteinExistence type="inferred from homology"/>
<comment type="caution">
    <text evidence="10">The sequence shown here is derived from an EMBL/GenBank/DDBJ whole genome shotgun (WGS) entry which is preliminary data.</text>
</comment>
<dbReference type="AlphaFoldDB" id="A0A3M7Q8H2"/>
<evidence type="ECO:0000313" key="11">
    <source>
        <dbReference type="Proteomes" id="UP000276133"/>
    </source>
</evidence>
<evidence type="ECO:0000256" key="1">
    <source>
        <dbReference type="ARBA" id="ARBA00001954"/>
    </source>
</evidence>
<keyword evidence="4" id="KW-0479">Metal-binding</keyword>
<dbReference type="InterPro" id="IPR032862">
    <property type="entry name" value="ALKBH6"/>
</dbReference>
<sequence>MLESFRLEECPRTCYYIPDFITKDEEENLIQNVNSVPKPKWTCLKNRRLQNWGGIPGAKGMVPEQIPEWLKGPCKKIFDLGFFKEKAPNHILINEYLPGQGIMPHSDGPLYFPTVSTISLGSHTFLDFYKPIEEDNHEFDSSLENRYAFSLLLEPRSLVVLQDEMYTVLMHGIKEIDRDLVEEKKIFNFKKLGNLYSESEFLSRKTRISLTIRHVPKVLKINLNSLLFKK</sequence>
<dbReference type="Pfam" id="PF13532">
    <property type="entry name" value="2OG-FeII_Oxy_2"/>
    <property type="match status" value="1"/>
</dbReference>
<gene>
    <name evidence="10" type="ORF">BpHYR1_013344</name>
</gene>
<accession>A0A3M7Q8H2</accession>
<keyword evidence="8" id="KW-0539">Nucleus</keyword>
<dbReference type="InterPro" id="IPR037151">
    <property type="entry name" value="AlkB-like_sf"/>
</dbReference>
<feature type="domain" description="Fe2OG dioxygenase" evidence="9">
    <location>
        <begin position="87"/>
        <end position="216"/>
    </location>
</feature>
<keyword evidence="11" id="KW-1185">Reference proteome</keyword>
<evidence type="ECO:0000256" key="8">
    <source>
        <dbReference type="ARBA" id="ARBA00023242"/>
    </source>
</evidence>
<evidence type="ECO:0000256" key="6">
    <source>
        <dbReference type="ARBA" id="ARBA00023002"/>
    </source>
</evidence>
<name>A0A3M7Q8H2_BRAPC</name>
<keyword evidence="5 10" id="KW-0223">Dioxygenase</keyword>
<comment type="similarity">
    <text evidence="3">Belongs to the alkB family.</text>
</comment>